<accession>A0ABV3PGS1</accession>
<dbReference type="EMBL" id="JBFNQD010000001">
    <property type="protein sequence ID" value="MEW9304708.1"/>
    <property type="molecule type" value="Genomic_DNA"/>
</dbReference>
<gene>
    <name evidence="1" type="ORF">ABXS05_04120</name>
</gene>
<evidence type="ECO:0000313" key="1">
    <source>
        <dbReference type="EMBL" id="MEW9304708.1"/>
    </source>
</evidence>
<reference evidence="1 2" key="1">
    <citation type="submission" date="2024-07" db="EMBL/GenBank/DDBJ databases">
        <title>Description of Labrys sedimenti sp. nov., isolated from a diclofenac-degrading enrichment culture.</title>
        <authorList>
            <person name="Tancsics A."/>
            <person name="Csepanyi A."/>
        </authorList>
    </citation>
    <scope>NUCLEOTIDE SEQUENCE [LARGE SCALE GENOMIC DNA]</scope>
    <source>
        <strain evidence="1 2">LMG 23578</strain>
    </source>
</reference>
<sequence>MRTISARFRAALYRENMEEVPAMLITITHPDLAAPLHFSSDPTERISTEPLLYGTVSRGTQYNFVPIQVTLPADQDDAPPTIDITLSVVGREAVPLLRSAIEPPSVTLEIVLAQYPDDIEAVFPDFDLVSASYGGDSATISLAIDSMASEPFPAGSFTPSYFPGMF</sequence>
<protein>
    <submittedName>
        <fullName evidence="1">DUF1833 family protein</fullName>
    </submittedName>
</protein>
<dbReference type="RefSeq" id="WP_367623017.1">
    <property type="nucleotide sequence ID" value="NZ_JBFNQD010000001.1"/>
</dbReference>
<organism evidence="1 2">
    <name type="scientific">Labrys neptuniae</name>
    <dbReference type="NCBI Taxonomy" id="376174"/>
    <lineage>
        <taxon>Bacteria</taxon>
        <taxon>Pseudomonadati</taxon>
        <taxon>Pseudomonadota</taxon>
        <taxon>Alphaproteobacteria</taxon>
        <taxon>Hyphomicrobiales</taxon>
        <taxon>Xanthobacteraceae</taxon>
        <taxon>Labrys</taxon>
    </lineage>
</organism>
<dbReference type="InterPro" id="IPR014974">
    <property type="entry name" value="DUF1833"/>
</dbReference>
<dbReference type="Proteomes" id="UP001555786">
    <property type="component" value="Unassembled WGS sequence"/>
</dbReference>
<comment type="caution">
    <text evidence="1">The sequence shown here is derived from an EMBL/GenBank/DDBJ whole genome shotgun (WGS) entry which is preliminary data.</text>
</comment>
<proteinExistence type="predicted"/>
<keyword evidence="2" id="KW-1185">Reference proteome</keyword>
<dbReference type="Pfam" id="PF08875">
    <property type="entry name" value="DUF1833"/>
    <property type="match status" value="1"/>
</dbReference>
<evidence type="ECO:0000313" key="2">
    <source>
        <dbReference type="Proteomes" id="UP001555786"/>
    </source>
</evidence>
<name>A0ABV3PGS1_9HYPH</name>